<evidence type="ECO:0000313" key="3">
    <source>
        <dbReference type="EMBL" id="GJE08257.1"/>
    </source>
</evidence>
<name>A0ABQ4SZH1_9HYPH</name>
<comment type="caution">
    <text evidence="3">The sequence shown here is derived from an EMBL/GenBank/DDBJ whole genome shotgun (WGS) entry which is preliminary data.</text>
</comment>
<proteinExistence type="predicted"/>
<keyword evidence="2" id="KW-0812">Transmembrane</keyword>
<evidence type="ECO:0000313" key="4">
    <source>
        <dbReference type="Proteomes" id="UP001055102"/>
    </source>
</evidence>
<reference evidence="3" key="1">
    <citation type="journal article" date="2021" name="Front. Microbiol.">
        <title>Comprehensive Comparative Genomics and Phenotyping of Methylobacterium Species.</title>
        <authorList>
            <person name="Alessa O."/>
            <person name="Ogura Y."/>
            <person name="Fujitani Y."/>
            <person name="Takami H."/>
            <person name="Hayashi T."/>
            <person name="Sahin N."/>
            <person name="Tani A."/>
        </authorList>
    </citation>
    <scope>NUCLEOTIDE SEQUENCE</scope>
    <source>
        <strain evidence="3">LMG 23639</strain>
    </source>
</reference>
<feature type="region of interest" description="Disordered" evidence="1">
    <location>
        <begin position="1"/>
        <end position="26"/>
    </location>
</feature>
<feature type="compositionally biased region" description="Low complexity" evidence="1">
    <location>
        <begin position="9"/>
        <end position="21"/>
    </location>
</feature>
<dbReference type="Proteomes" id="UP001055102">
    <property type="component" value="Unassembled WGS sequence"/>
</dbReference>
<organism evidence="3 4">
    <name type="scientific">Methylobacterium jeotgali</name>
    <dbReference type="NCBI Taxonomy" id="381630"/>
    <lineage>
        <taxon>Bacteria</taxon>
        <taxon>Pseudomonadati</taxon>
        <taxon>Pseudomonadota</taxon>
        <taxon>Alphaproteobacteria</taxon>
        <taxon>Hyphomicrobiales</taxon>
        <taxon>Methylobacteriaceae</taxon>
        <taxon>Methylobacterium</taxon>
    </lineage>
</organism>
<evidence type="ECO:0000256" key="2">
    <source>
        <dbReference type="SAM" id="Phobius"/>
    </source>
</evidence>
<keyword evidence="2" id="KW-1133">Transmembrane helix</keyword>
<dbReference type="RefSeq" id="WP_238277837.1">
    <property type="nucleotide sequence ID" value="NZ_BPQR01000068.1"/>
</dbReference>
<reference evidence="3" key="2">
    <citation type="submission" date="2021-08" db="EMBL/GenBank/DDBJ databases">
        <authorList>
            <person name="Tani A."/>
            <person name="Ola A."/>
            <person name="Ogura Y."/>
            <person name="Katsura K."/>
            <person name="Hayashi T."/>
        </authorList>
    </citation>
    <scope>NUCLEOTIDE SEQUENCE</scope>
    <source>
        <strain evidence="3">LMG 23639</strain>
    </source>
</reference>
<dbReference type="EMBL" id="BPQR01000068">
    <property type="protein sequence ID" value="GJE08257.1"/>
    <property type="molecule type" value="Genomic_DNA"/>
</dbReference>
<sequence length="53" mass="5179">MNALVGTMAGSRLGARSASAAEEPEPCGGAQVLDLAICLILAATVVGLLVLAL</sequence>
<keyword evidence="2" id="KW-0472">Membrane</keyword>
<feature type="transmembrane region" description="Helical" evidence="2">
    <location>
        <begin position="30"/>
        <end position="52"/>
    </location>
</feature>
<accession>A0ABQ4SZH1</accession>
<evidence type="ECO:0000256" key="1">
    <source>
        <dbReference type="SAM" id="MobiDB-lite"/>
    </source>
</evidence>
<keyword evidence="4" id="KW-1185">Reference proteome</keyword>
<gene>
    <name evidence="3" type="ORF">AOPFMNJM_3593</name>
</gene>
<protein>
    <submittedName>
        <fullName evidence="3">Uncharacterized protein</fullName>
    </submittedName>
</protein>